<keyword evidence="2" id="KW-0813">Transport</keyword>
<keyword evidence="9" id="KW-1185">Reference proteome</keyword>
<evidence type="ECO:0000256" key="2">
    <source>
        <dbReference type="ARBA" id="ARBA00022448"/>
    </source>
</evidence>
<dbReference type="PANTHER" id="PTHR23511">
    <property type="entry name" value="SYNAPTIC VESICLE GLYCOPROTEIN 2"/>
    <property type="match status" value="1"/>
</dbReference>
<evidence type="ECO:0000256" key="4">
    <source>
        <dbReference type="ARBA" id="ARBA00022989"/>
    </source>
</evidence>
<feature type="domain" description="Major facilitator superfamily (MFS) profile" evidence="7">
    <location>
        <begin position="35"/>
        <end position="455"/>
    </location>
</feature>
<feature type="transmembrane region" description="Helical" evidence="6">
    <location>
        <begin position="342"/>
        <end position="362"/>
    </location>
</feature>
<feature type="transmembrane region" description="Helical" evidence="6">
    <location>
        <begin position="100"/>
        <end position="120"/>
    </location>
</feature>
<dbReference type="Gene3D" id="1.20.1250.20">
    <property type="entry name" value="MFS general substrate transporter like domains"/>
    <property type="match status" value="1"/>
</dbReference>
<accession>A0A917EYP0</accession>
<dbReference type="SUPFAM" id="SSF103473">
    <property type="entry name" value="MFS general substrate transporter"/>
    <property type="match status" value="1"/>
</dbReference>
<comment type="caution">
    <text evidence="8">The sequence shown here is derived from an EMBL/GenBank/DDBJ whole genome shotgun (WGS) entry which is preliminary data.</text>
</comment>
<proteinExistence type="predicted"/>
<dbReference type="Pfam" id="PF00083">
    <property type="entry name" value="Sugar_tr"/>
    <property type="match status" value="1"/>
</dbReference>
<evidence type="ECO:0000313" key="8">
    <source>
        <dbReference type="EMBL" id="GGF34680.1"/>
    </source>
</evidence>
<dbReference type="PANTHER" id="PTHR23511:SF34">
    <property type="entry name" value="SYNAPTIC VESICLE GLYCOPROTEIN 2"/>
    <property type="match status" value="1"/>
</dbReference>
<organism evidence="8 9">
    <name type="scientific">Subtercola lobariae</name>
    <dbReference type="NCBI Taxonomy" id="1588641"/>
    <lineage>
        <taxon>Bacteria</taxon>
        <taxon>Bacillati</taxon>
        <taxon>Actinomycetota</taxon>
        <taxon>Actinomycetes</taxon>
        <taxon>Micrococcales</taxon>
        <taxon>Microbacteriaceae</taxon>
        <taxon>Subtercola</taxon>
    </lineage>
</organism>
<evidence type="ECO:0000256" key="3">
    <source>
        <dbReference type="ARBA" id="ARBA00022692"/>
    </source>
</evidence>
<sequence>MTLENSESLRTDPVETQTVEGAIDRMPRLGLSKLAVFGLVAAFCLGLYESAIVPIALPSMTAGLSTTATALAWAISLNLVGFAIGAYVIGYFADRFGRQVGLRLTFTVVGVGSLLSAVAWDAPSLTVFRFIAGCGMGAVLSLITGYIGEMTPSARRGATIAKISLVSTVVIVIISLAAVPVIAAAPLLSWRILIGLGALSLLLLPFINNRDIVESPRWLVEHSGLERATAIVRKMESRARGVLTPDTTPFVEPERLLKAGTQTPFADLFSSRILVGRLIIITLVLFLFYVGFFGISTYLVLFLQGAGIAPAEALSITAISRVASLAAAVFIIFVIDRIERKLIIAIGTVMIIVGVILVVAGIGSAAAMVGACLLSFGTGSIAPAAYTYVAEIFPTRVRGTGASLADGFGHLGGAAAPFIILPILVAFGPIVAGIAVMIVMALATILISFGVKTNKRSLEEISL</sequence>
<feature type="transmembrane region" description="Helical" evidence="6">
    <location>
        <begin position="313"/>
        <end position="335"/>
    </location>
</feature>
<dbReference type="AlphaFoldDB" id="A0A917EYP0"/>
<feature type="transmembrane region" description="Helical" evidence="6">
    <location>
        <begin position="430"/>
        <end position="451"/>
    </location>
</feature>
<feature type="transmembrane region" description="Helical" evidence="6">
    <location>
        <begin position="160"/>
        <end position="182"/>
    </location>
</feature>
<protein>
    <submittedName>
        <fullName evidence="8">MFS transporter</fullName>
    </submittedName>
</protein>
<dbReference type="CDD" id="cd17316">
    <property type="entry name" value="MFS_SV2_like"/>
    <property type="match status" value="1"/>
</dbReference>
<feature type="transmembrane region" description="Helical" evidence="6">
    <location>
        <begin position="401"/>
        <end position="424"/>
    </location>
</feature>
<evidence type="ECO:0000259" key="7">
    <source>
        <dbReference type="PROSITE" id="PS50850"/>
    </source>
</evidence>
<feature type="transmembrane region" description="Helical" evidence="6">
    <location>
        <begin position="278"/>
        <end position="301"/>
    </location>
</feature>
<dbReference type="InterPro" id="IPR020846">
    <property type="entry name" value="MFS_dom"/>
</dbReference>
<dbReference type="Proteomes" id="UP000598775">
    <property type="component" value="Unassembled WGS sequence"/>
</dbReference>
<dbReference type="InterPro" id="IPR005828">
    <property type="entry name" value="MFS_sugar_transport-like"/>
</dbReference>
<gene>
    <name evidence="8" type="ORF">GCM10011399_29760</name>
</gene>
<comment type="subcellular location">
    <subcellularLocation>
        <location evidence="1">Cell membrane</location>
        <topology evidence="1">Multi-pass membrane protein</topology>
    </subcellularLocation>
</comment>
<evidence type="ECO:0000256" key="6">
    <source>
        <dbReference type="SAM" id="Phobius"/>
    </source>
</evidence>
<keyword evidence="4 6" id="KW-1133">Transmembrane helix</keyword>
<keyword evidence="5 6" id="KW-0472">Membrane</keyword>
<name>A0A917EYP0_9MICO</name>
<feature type="transmembrane region" description="Helical" evidence="6">
    <location>
        <begin position="70"/>
        <end position="93"/>
    </location>
</feature>
<dbReference type="PROSITE" id="PS50850">
    <property type="entry name" value="MFS"/>
    <property type="match status" value="1"/>
</dbReference>
<evidence type="ECO:0000256" key="1">
    <source>
        <dbReference type="ARBA" id="ARBA00004651"/>
    </source>
</evidence>
<keyword evidence="3 6" id="KW-0812">Transmembrane</keyword>
<dbReference type="RefSeq" id="WP_188679535.1">
    <property type="nucleotide sequence ID" value="NZ_BMGP01000005.1"/>
</dbReference>
<dbReference type="EMBL" id="BMGP01000005">
    <property type="protein sequence ID" value="GGF34680.1"/>
    <property type="molecule type" value="Genomic_DNA"/>
</dbReference>
<feature type="transmembrane region" description="Helical" evidence="6">
    <location>
        <begin position="126"/>
        <end position="148"/>
    </location>
</feature>
<evidence type="ECO:0000256" key="5">
    <source>
        <dbReference type="ARBA" id="ARBA00023136"/>
    </source>
</evidence>
<evidence type="ECO:0000313" key="9">
    <source>
        <dbReference type="Proteomes" id="UP000598775"/>
    </source>
</evidence>
<dbReference type="InterPro" id="IPR036259">
    <property type="entry name" value="MFS_trans_sf"/>
</dbReference>
<feature type="transmembrane region" description="Helical" evidence="6">
    <location>
        <begin position="188"/>
        <end position="207"/>
    </location>
</feature>
<reference evidence="8 9" key="1">
    <citation type="journal article" date="2014" name="Int. J. Syst. Evol. Microbiol.">
        <title>Complete genome sequence of Corynebacterium casei LMG S-19264T (=DSM 44701T), isolated from a smear-ripened cheese.</title>
        <authorList>
            <consortium name="US DOE Joint Genome Institute (JGI-PGF)"/>
            <person name="Walter F."/>
            <person name="Albersmeier A."/>
            <person name="Kalinowski J."/>
            <person name="Ruckert C."/>
        </authorList>
    </citation>
    <scope>NUCLEOTIDE SEQUENCE [LARGE SCALE GENOMIC DNA]</scope>
    <source>
        <strain evidence="8 9">CGMCC 1.12976</strain>
    </source>
</reference>
<feature type="transmembrane region" description="Helical" evidence="6">
    <location>
        <begin position="368"/>
        <end position="389"/>
    </location>
</feature>
<dbReference type="GO" id="GO:0005886">
    <property type="term" value="C:plasma membrane"/>
    <property type="evidence" value="ECO:0007669"/>
    <property type="project" value="UniProtKB-SubCell"/>
</dbReference>
<dbReference type="GO" id="GO:0022857">
    <property type="term" value="F:transmembrane transporter activity"/>
    <property type="evidence" value="ECO:0007669"/>
    <property type="project" value="InterPro"/>
</dbReference>
<feature type="transmembrane region" description="Helical" evidence="6">
    <location>
        <begin position="34"/>
        <end position="58"/>
    </location>
</feature>